<dbReference type="InterPro" id="IPR002401">
    <property type="entry name" value="Cyt_P450_E_grp-I"/>
</dbReference>
<evidence type="ECO:0000256" key="2">
    <source>
        <dbReference type="ARBA" id="ARBA00010617"/>
    </source>
</evidence>
<dbReference type="GO" id="GO:0016705">
    <property type="term" value="F:oxidoreductase activity, acting on paired donors, with incorporation or reduction of molecular oxygen"/>
    <property type="evidence" value="ECO:0007669"/>
    <property type="project" value="InterPro"/>
</dbReference>
<organism evidence="5 6">
    <name type="scientific">Nonomuraea turkmeniaca</name>
    <dbReference type="NCBI Taxonomy" id="103838"/>
    <lineage>
        <taxon>Bacteria</taxon>
        <taxon>Bacillati</taxon>
        <taxon>Actinomycetota</taxon>
        <taxon>Actinomycetes</taxon>
        <taxon>Streptosporangiales</taxon>
        <taxon>Streptosporangiaceae</taxon>
        <taxon>Nonomuraea</taxon>
    </lineage>
</organism>
<dbReference type="PRINTS" id="PR00385">
    <property type="entry name" value="P450"/>
</dbReference>
<protein>
    <submittedName>
        <fullName evidence="5">Cytochrome P450</fullName>
    </submittedName>
</protein>
<dbReference type="RefSeq" id="WP_138668060.1">
    <property type="nucleotide sequence ID" value="NZ_VCKY01000072.1"/>
</dbReference>
<dbReference type="Proteomes" id="UP000309128">
    <property type="component" value="Unassembled WGS sequence"/>
</dbReference>
<dbReference type="Pfam" id="PF00067">
    <property type="entry name" value="p450"/>
    <property type="match status" value="1"/>
</dbReference>
<dbReference type="GO" id="GO:0004497">
    <property type="term" value="F:monooxygenase activity"/>
    <property type="evidence" value="ECO:0007669"/>
    <property type="project" value="UniProtKB-KW"/>
</dbReference>
<keyword evidence="3 4" id="KW-0408">Iron</keyword>
<keyword evidence="3 4" id="KW-0349">Heme</keyword>
<dbReference type="Gene3D" id="1.10.630.10">
    <property type="entry name" value="Cytochrome P450"/>
    <property type="match status" value="1"/>
</dbReference>
<keyword evidence="4" id="KW-0503">Monooxygenase</keyword>
<dbReference type="PROSITE" id="PS00086">
    <property type="entry name" value="CYTOCHROME_P450"/>
    <property type="match status" value="1"/>
</dbReference>
<dbReference type="GO" id="GO:0005506">
    <property type="term" value="F:iron ion binding"/>
    <property type="evidence" value="ECO:0007669"/>
    <property type="project" value="InterPro"/>
</dbReference>
<keyword evidence="4" id="KW-0560">Oxidoreductase</keyword>
<evidence type="ECO:0000313" key="6">
    <source>
        <dbReference type="Proteomes" id="UP000309128"/>
    </source>
</evidence>
<evidence type="ECO:0000313" key="5">
    <source>
        <dbReference type="EMBL" id="TMR18286.1"/>
    </source>
</evidence>
<feature type="binding site" description="axial binding residue" evidence="3">
    <location>
        <position position="369"/>
    </location>
    <ligand>
        <name>heme</name>
        <dbReference type="ChEBI" id="CHEBI:30413"/>
    </ligand>
    <ligandPart>
        <name>Fe</name>
        <dbReference type="ChEBI" id="CHEBI:18248"/>
    </ligandPart>
</feature>
<dbReference type="OrthoDB" id="3217230at2"/>
<dbReference type="InterPro" id="IPR036396">
    <property type="entry name" value="Cyt_P450_sf"/>
</dbReference>
<gene>
    <name evidence="5" type="ORF">ETD86_22145</name>
</gene>
<keyword evidence="3 4" id="KW-0479">Metal-binding</keyword>
<evidence type="ECO:0000256" key="1">
    <source>
        <dbReference type="ARBA" id="ARBA00001971"/>
    </source>
</evidence>
<dbReference type="InterPro" id="IPR001128">
    <property type="entry name" value="Cyt_P450"/>
</dbReference>
<dbReference type="InterPro" id="IPR050121">
    <property type="entry name" value="Cytochrome_P450_monoxygenase"/>
</dbReference>
<dbReference type="InterPro" id="IPR017972">
    <property type="entry name" value="Cyt_P450_CS"/>
</dbReference>
<name>A0A5S4G0T0_9ACTN</name>
<dbReference type="AlphaFoldDB" id="A0A5S4G0T0"/>
<dbReference type="GO" id="GO:0020037">
    <property type="term" value="F:heme binding"/>
    <property type="evidence" value="ECO:0007669"/>
    <property type="project" value="InterPro"/>
</dbReference>
<proteinExistence type="inferred from homology"/>
<dbReference type="PANTHER" id="PTHR24305:SF166">
    <property type="entry name" value="CYTOCHROME P450 12A4, MITOCHONDRIAL-RELATED"/>
    <property type="match status" value="1"/>
</dbReference>
<dbReference type="SUPFAM" id="SSF48264">
    <property type="entry name" value="Cytochrome P450"/>
    <property type="match status" value="1"/>
</dbReference>
<evidence type="ECO:0000256" key="4">
    <source>
        <dbReference type="RuleBase" id="RU000461"/>
    </source>
</evidence>
<comment type="similarity">
    <text evidence="2 4">Belongs to the cytochrome P450 family.</text>
</comment>
<dbReference type="PRINTS" id="PR00463">
    <property type="entry name" value="EP450I"/>
</dbReference>
<keyword evidence="6" id="KW-1185">Reference proteome</keyword>
<dbReference type="EMBL" id="VCKY01000072">
    <property type="protein sequence ID" value="TMR18286.1"/>
    <property type="molecule type" value="Genomic_DNA"/>
</dbReference>
<evidence type="ECO:0000256" key="3">
    <source>
        <dbReference type="PIRSR" id="PIRSR602401-1"/>
    </source>
</evidence>
<accession>A0A5S4G0T0</accession>
<comment type="caution">
    <text evidence="5">The sequence shown here is derived from an EMBL/GenBank/DDBJ whole genome shotgun (WGS) entry which is preliminary data.</text>
</comment>
<reference evidence="5 6" key="1">
    <citation type="submission" date="2019-05" db="EMBL/GenBank/DDBJ databases">
        <title>Draft genome sequence of Nonomuraea turkmeniaca DSM 43926.</title>
        <authorList>
            <person name="Saricaoglu S."/>
            <person name="Isik K."/>
        </authorList>
    </citation>
    <scope>NUCLEOTIDE SEQUENCE [LARGE SCALE GENOMIC DNA]</scope>
    <source>
        <strain evidence="5 6">DSM 43926</strain>
    </source>
</reference>
<sequence length="424" mass="47680">MTTHPLMPAYLLLGGRAVERAFDQAGEVITTWLPGVGEVALLRDPVLIRQVMRSSGEVIDAASANRVQEPVIGRRGLAVLPDADHRRLRSVMQPALRGPALQNLRESTARIARQTVLACPAATPFELLPRLRVAMLRAILEVALGIDDPHRLRQWSTPLRRLLNRADSYEITVRYALRHVGALEAWPSYRRLNAACDRLIHAEVDRRRRRGEDRDDVLGVLMRACDERGARLTRQALRDELMSVIAGARTTTATGLAWVFERLARHPEVLRRLTAEADAADGESYAAAVVYEALRVRPPVTFIGRRTLRPYRLGPRTLRPGTVIAVHLMALHHNPGLYPDPAAFRPERWLGKRPSGYGWMPFGGGTHTCIGDHLAMMQIRTFLHVFARHAELRTADARDEPVRWRAISNTPGRGCRLILWPRDQ</sequence>
<comment type="cofactor">
    <cofactor evidence="1 3">
        <name>heme</name>
        <dbReference type="ChEBI" id="CHEBI:30413"/>
    </cofactor>
</comment>
<dbReference type="PANTHER" id="PTHR24305">
    <property type="entry name" value="CYTOCHROME P450"/>
    <property type="match status" value="1"/>
</dbReference>